<gene>
    <name evidence="1" type="ORF">CLV82_2372</name>
</gene>
<evidence type="ECO:0000313" key="2">
    <source>
        <dbReference type="Proteomes" id="UP000295468"/>
    </source>
</evidence>
<comment type="caution">
    <text evidence="1">The sequence shown here is derived from an EMBL/GenBank/DDBJ whole genome shotgun (WGS) entry which is preliminary data.</text>
</comment>
<dbReference type="InterPro" id="IPR046111">
    <property type="entry name" value="DUF6048"/>
</dbReference>
<protein>
    <recommendedName>
        <fullName evidence="3">Outer membrane protein with beta-barrel domain</fullName>
    </recommendedName>
</protein>
<proteinExistence type="predicted"/>
<accession>A0A4V3D3Y0</accession>
<dbReference type="Proteomes" id="UP000295468">
    <property type="component" value="Unassembled WGS sequence"/>
</dbReference>
<dbReference type="RefSeq" id="WP_133644467.1">
    <property type="nucleotide sequence ID" value="NZ_SNYI01000002.1"/>
</dbReference>
<dbReference type="Pfam" id="PF19515">
    <property type="entry name" value="DUF6048"/>
    <property type="match status" value="1"/>
</dbReference>
<evidence type="ECO:0000313" key="1">
    <source>
        <dbReference type="EMBL" id="TDQ31663.1"/>
    </source>
</evidence>
<dbReference type="AlphaFoldDB" id="A0A4V3D3Y0"/>
<evidence type="ECO:0008006" key="3">
    <source>
        <dbReference type="Google" id="ProtNLM"/>
    </source>
</evidence>
<dbReference type="EMBL" id="SNYI01000002">
    <property type="protein sequence ID" value="TDQ31663.1"/>
    <property type="molecule type" value="Genomic_DNA"/>
</dbReference>
<dbReference type="OrthoDB" id="1199048at2"/>
<keyword evidence="2" id="KW-1185">Reference proteome</keyword>
<reference evidence="1 2" key="1">
    <citation type="submission" date="2019-03" db="EMBL/GenBank/DDBJ databases">
        <title>Genomic Encyclopedia of Archaeal and Bacterial Type Strains, Phase II (KMG-II): from individual species to whole genera.</title>
        <authorList>
            <person name="Goeker M."/>
        </authorList>
    </citation>
    <scope>NUCLEOTIDE SEQUENCE [LARGE SCALE GENOMIC DNA]</scope>
    <source>
        <strain evidence="1 2">DSM 18435</strain>
    </source>
</reference>
<sequence>MLKYITRLLLFSCLFTGYTQESAVVANQKDSLVYKQPYGLRVGVDLSKVALSYFNDDYTGLEIVGDYRLSQNLYLAGELGREEKRQTEILGNGINEGDILLYDFTPSGNYIKLGVDLNTYDNWYGMNNSIYIGGRYAFSTFKKTLNAYQIYDTNRYWNADGFTAGSGELTGEYSGLNASWLEFLFGVKVEMFKNLYLGASARLMFLVSNKDSGVMTNLWIPGFTKVTDGSNFGVNYNYTISYMIPLYKKVKKKKPEISQ</sequence>
<organism evidence="1 2">
    <name type="scientific">Zeaxanthinibacter enoshimensis</name>
    <dbReference type="NCBI Taxonomy" id="392009"/>
    <lineage>
        <taxon>Bacteria</taxon>
        <taxon>Pseudomonadati</taxon>
        <taxon>Bacteroidota</taxon>
        <taxon>Flavobacteriia</taxon>
        <taxon>Flavobacteriales</taxon>
        <taxon>Flavobacteriaceae</taxon>
        <taxon>Zeaxanthinibacter</taxon>
    </lineage>
</organism>
<name>A0A4V3D3Y0_9FLAO</name>